<dbReference type="Proteomes" id="UP000320547">
    <property type="component" value="Unassembled WGS sequence"/>
</dbReference>
<dbReference type="EMBL" id="VLLK01000001">
    <property type="protein sequence ID" value="TWJ09457.1"/>
    <property type="molecule type" value="Genomic_DNA"/>
</dbReference>
<dbReference type="OrthoDB" id="7605388at2"/>
<evidence type="ECO:0000313" key="2">
    <source>
        <dbReference type="Proteomes" id="UP000320547"/>
    </source>
</evidence>
<name>A0A562UV42_9SPHN</name>
<dbReference type="AlphaFoldDB" id="A0A562UV42"/>
<protein>
    <recommendedName>
        <fullName evidence="3">Rubrerythrin</fullName>
    </recommendedName>
</protein>
<evidence type="ECO:0000313" key="1">
    <source>
        <dbReference type="EMBL" id="TWJ09457.1"/>
    </source>
</evidence>
<keyword evidence="2" id="KW-1185">Reference proteome</keyword>
<dbReference type="STRING" id="476157.GCA_001663155_02261"/>
<proteinExistence type="predicted"/>
<dbReference type="RefSeq" id="WP_144573589.1">
    <property type="nucleotide sequence ID" value="NZ_CP015963.1"/>
</dbReference>
<reference evidence="1 2" key="1">
    <citation type="submission" date="2019-07" db="EMBL/GenBank/DDBJ databases">
        <title>Genomic Encyclopedia of Archaeal and Bacterial Type Strains, Phase II (KMG-II): from individual species to whole genera.</title>
        <authorList>
            <person name="Goeker M."/>
        </authorList>
    </citation>
    <scope>NUCLEOTIDE SEQUENCE [LARGE SCALE GENOMIC DNA]</scope>
    <source>
        <strain evidence="1 2">ATCC BAA-2084</strain>
    </source>
</reference>
<gene>
    <name evidence="1" type="ORF">JN10_1092</name>
</gene>
<accession>A0A562UV42</accession>
<evidence type="ECO:0008006" key="3">
    <source>
        <dbReference type="Google" id="ProtNLM"/>
    </source>
</evidence>
<organism evidence="1 2">
    <name type="scientific">Altererythrobacter ishigakiensis</name>
    <dbReference type="NCBI Taxonomy" id="476157"/>
    <lineage>
        <taxon>Bacteria</taxon>
        <taxon>Pseudomonadati</taxon>
        <taxon>Pseudomonadota</taxon>
        <taxon>Alphaproteobacteria</taxon>
        <taxon>Sphingomonadales</taxon>
        <taxon>Erythrobacteraceae</taxon>
        <taxon>Altererythrobacter</taxon>
    </lineage>
</organism>
<sequence length="165" mass="18134">MATEEFRECLVDVYLGEQTGEVAFEAMLAKADTPEQEYIMGSLLQFETEGKALMRPLLSRLGLSILDAPQGRIDGVGASESMNALPWLERFAAMRDIVKENYLPRYLELATLVSEHEDPQAAKLAKFMGAHETALVATAENIVHGREDPAAPVVALLHFPLTPAH</sequence>
<comment type="caution">
    <text evidence="1">The sequence shown here is derived from an EMBL/GenBank/DDBJ whole genome shotgun (WGS) entry which is preliminary data.</text>
</comment>